<evidence type="ECO:0000259" key="14">
    <source>
        <dbReference type="PROSITE" id="PS51449"/>
    </source>
</evidence>
<dbReference type="SUPFAM" id="SSF102114">
    <property type="entry name" value="Radical SAM enzymes"/>
    <property type="match status" value="1"/>
</dbReference>
<dbReference type="Gene3D" id="3.40.50.12160">
    <property type="entry name" value="Methylthiotransferase, N-terminal domain"/>
    <property type="match status" value="1"/>
</dbReference>
<dbReference type="InterPro" id="IPR005839">
    <property type="entry name" value="Methylthiotransferase"/>
</dbReference>
<evidence type="ECO:0000256" key="10">
    <source>
        <dbReference type="ARBA" id="ARBA00068570"/>
    </source>
</evidence>
<evidence type="ECO:0000256" key="4">
    <source>
        <dbReference type="ARBA" id="ARBA00022679"/>
    </source>
</evidence>
<dbReference type="InterPro" id="IPR058240">
    <property type="entry name" value="rSAM_sf"/>
</dbReference>
<evidence type="ECO:0000259" key="13">
    <source>
        <dbReference type="PROSITE" id="PS50926"/>
    </source>
</evidence>
<dbReference type="GO" id="GO:0046872">
    <property type="term" value="F:metal ion binding"/>
    <property type="evidence" value="ECO:0007669"/>
    <property type="project" value="UniProtKB-KW"/>
</dbReference>
<dbReference type="PROSITE" id="PS51449">
    <property type="entry name" value="MTTASE_N"/>
    <property type="match status" value="1"/>
</dbReference>
<comment type="cofactor">
    <cofactor evidence="1">
        <name>[4Fe-4S] cluster</name>
        <dbReference type="ChEBI" id="CHEBI:49883"/>
    </cofactor>
</comment>
<comment type="caution">
    <text evidence="16">The sequence shown here is derived from an EMBL/GenBank/DDBJ whole genome shotgun (WGS) entry which is preliminary data.</text>
</comment>
<comment type="function">
    <text evidence="2">Catalyzes the methylthiolation of N6-(dimethylallyl)adenosine (i(6)A), leading to the formation of 2-methylthio-N6-(dimethylallyl)adenosine (ms(2)i(6)A) at position 37 in tRNAs that read codons beginning with uridine.</text>
</comment>
<sequence length="434" mass="49687">MAKGQNKFHILTYGCQMNMYDSYLVSTLLKQRGFLEVKRPEEADLILVNTCAVREHAEKRVIGRIHSLGRFKKEKDVKIGVIGCMAKRMPELVEMKEIDFISGPDGYRELVNELYKSNNKVIEGNPFELYTGIYPEQEGISSYLAISRGCNNFCSYCIVPYVRGPLRSRSPDDIIKEAEYLIETGKREIILLGQNVNEYNHKGFKFVDLVEEISHLSPSVWFNFLTSHPKDVDYKVFKIMEEMDNITKFIHLPMQSGSDRVLNSMNRDYTYEKYRKIIKNAREIVPDITVTTDLLVGFPGESKDDFKMTLDAVKEIEFDYAFMFMYSPRPKTLASMMDETLTDGEKKERLMQLIDIQNGITRKKNSEMIGKTFECLTVGNASKGGVLCKMINGKLAVTNDAIDVGEITKIKITGLNGWTPVGKIIKKEEEWVLL</sequence>
<dbReference type="FunFam" id="3.40.50.12160:FF:000003">
    <property type="entry name" value="CDK5 regulatory subunit-associated protein 1"/>
    <property type="match status" value="1"/>
</dbReference>
<reference evidence="16" key="1">
    <citation type="journal article" date="2020" name="mSystems">
        <title>Genome- and Community-Level Interaction Insights into Carbon Utilization and Element Cycling Functions of Hydrothermarchaeota in Hydrothermal Sediment.</title>
        <authorList>
            <person name="Zhou Z."/>
            <person name="Liu Y."/>
            <person name="Xu W."/>
            <person name="Pan J."/>
            <person name="Luo Z.H."/>
            <person name="Li M."/>
        </authorList>
    </citation>
    <scope>NUCLEOTIDE SEQUENCE [LARGE SCALE GENOMIC DNA]</scope>
    <source>
        <strain evidence="16">HyVt-74</strain>
    </source>
</reference>
<evidence type="ECO:0000313" key="16">
    <source>
        <dbReference type="EMBL" id="HHE04968.1"/>
    </source>
</evidence>
<keyword evidence="8" id="KW-0411">Iron-sulfur</keyword>
<keyword evidence="3" id="KW-0004">4Fe-4S</keyword>
<dbReference type="Pfam" id="PF00919">
    <property type="entry name" value="UPF0004"/>
    <property type="match status" value="1"/>
</dbReference>
<evidence type="ECO:0000256" key="11">
    <source>
        <dbReference type="ARBA" id="ARBA00080698"/>
    </source>
</evidence>
<evidence type="ECO:0000256" key="2">
    <source>
        <dbReference type="ARBA" id="ARBA00003234"/>
    </source>
</evidence>
<dbReference type="GO" id="GO:0005829">
    <property type="term" value="C:cytosol"/>
    <property type="evidence" value="ECO:0007669"/>
    <property type="project" value="TreeGrafter"/>
</dbReference>
<dbReference type="PROSITE" id="PS51918">
    <property type="entry name" value="RADICAL_SAM"/>
    <property type="match status" value="1"/>
</dbReference>
<dbReference type="FunFam" id="3.80.30.20:FF:000001">
    <property type="entry name" value="tRNA-2-methylthio-N(6)-dimethylallyladenosine synthase 2"/>
    <property type="match status" value="1"/>
</dbReference>
<evidence type="ECO:0000256" key="8">
    <source>
        <dbReference type="ARBA" id="ARBA00023014"/>
    </source>
</evidence>
<dbReference type="InterPro" id="IPR007197">
    <property type="entry name" value="rSAM"/>
</dbReference>
<evidence type="ECO:0000256" key="1">
    <source>
        <dbReference type="ARBA" id="ARBA00001966"/>
    </source>
</evidence>
<organism evidence="16">
    <name type="scientific">candidate division WOR-3 bacterium</name>
    <dbReference type="NCBI Taxonomy" id="2052148"/>
    <lineage>
        <taxon>Bacteria</taxon>
        <taxon>Bacteria division WOR-3</taxon>
    </lineage>
</organism>
<dbReference type="Proteomes" id="UP000886110">
    <property type="component" value="Unassembled WGS sequence"/>
</dbReference>
<evidence type="ECO:0000256" key="3">
    <source>
        <dbReference type="ARBA" id="ARBA00022485"/>
    </source>
</evidence>
<protein>
    <recommendedName>
        <fullName evidence="10">tRNA-2-methylthio-N(6)-dimethylallyladenosine synthase</fullName>
        <ecNumber evidence="9">2.8.4.3</ecNumber>
    </recommendedName>
    <alternativeName>
        <fullName evidence="12">(Dimethylallyl)adenosine tRNA methylthiotransferase MiaB</fullName>
    </alternativeName>
    <alternativeName>
        <fullName evidence="11">tRNA-i(6)A37 methylthiotransferase</fullName>
    </alternativeName>
</protein>
<dbReference type="Pfam" id="PF04055">
    <property type="entry name" value="Radical_SAM"/>
    <property type="match status" value="1"/>
</dbReference>
<evidence type="ECO:0000256" key="5">
    <source>
        <dbReference type="ARBA" id="ARBA00022691"/>
    </source>
</evidence>
<dbReference type="EC" id="2.8.4.3" evidence="9"/>
<keyword evidence="6" id="KW-0479">Metal-binding</keyword>
<feature type="domain" description="Radical SAM core" evidence="15">
    <location>
        <begin position="136"/>
        <end position="363"/>
    </location>
</feature>
<dbReference type="PANTHER" id="PTHR43020">
    <property type="entry name" value="CDK5 REGULATORY SUBUNIT-ASSOCIATED PROTEIN 1"/>
    <property type="match status" value="1"/>
</dbReference>
<dbReference type="SFLD" id="SFLDS00029">
    <property type="entry name" value="Radical_SAM"/>
    <property type="match status" value="1"/>
</dbReference>
<evidence type="ECO:0000256" key="7">
    <source>
        <dbReference type="ARBA" id="ARBA00023004"/>
    </source>
</evidence>
<evidence type="ECO:0000256" key="9">
    <source>
        <dbReference type="ARBA" id="ARBA00033765"/>
    </source>
</evidence>
<dbReference type="CDD" id="cd01335">
    <property type="entry name" value="Radical_SAM"/>
    <property type="match status" value="1"/>
</dbReference>
<dbReference type="InterPro" id="IPR002792">
    <property type="entry name" value="TRAM_dom"/>
</dbReference>
<evidence type="ECO:0000259" key="15">
    <source>
        <dbReference type="PROSITE" id="PS51918"/>
    </source>
</evidence>
<dbReference type="SFLD" id="SFLDG01061">
    <property type="entry name" value="methylthiotransferase"/>
    <property type="match status" value="1"/>
</dbReference>
<gene>
    <name evidence="16" type="primary">miaB</name>
    <name evidence="16" type="ORF">ENL19_02775</name>
</gene>
<name>A0A7C5H975_UNCW3</name>
<dbReference type="AlphaFoldDB" id="A0A7C5H975"/>
<dbReference type="InterPro" id="IPR038135">
    <property type="entry name" value="Methylthiotransferase_N_sf"/>
</dbReference>
<evidence type="ECO:0000256" key="12">
    <source>
        <dbReference type="ARBA" id="ARBA00081141"/>
    </source>
</evidence>
<feature type="domain" description="TRAM" evidence="13">
    <location>
        <begin position="366"/>
        <end position="426"/>
    </location>
</feature>
<keyword evidence="7" id="KW-0408">Iron</keyword>
<dbReference type="SMART" id="SM00729">
    <property type="entry name" value="Elp3"/>
    <property type="match status" value="1"/>
</dbReference>
<keyword evidence="4 16" id="KW-0808">Transferase</keyword>
<dbReference type="GO" id="GO:0035597">
    <property type="term" value="F:tRNA-2-methylthio-N(6)-dimethylallyladenosine(37) synthase activity"/>
    <property type="evidence" value="ECO:0007669"/>
    <property type="project" value="UniProtKB-EC"/>
</dbReference>
<keyword evidence="5" id="KW-0949">S-adenosyl-L-methionine</keyword>
<dbReference type="NCBIfam" id="TIGR00089">
    <property type="entry name" value="MiaB/RimO family radical SAM methylthiotransferase"/>
    <property type="match status" value="1"/>
</dbReference>
<dbReference type="GO" id="GO:0051539">
    <property type="term" value="F:4 iron, 4 sulfur cluster binding"/>
    <property type="evidence" value="ECO:0007669"/>
    <property type="project" value="UniProtKB-KW"/>
</dbReference>
<dbReference type="InterPro" id="IPR020612">
    <property type="entry name" value="Methylthiotransferase_CS"/>
</dbReference>
<dbReference type="EMBL" id="DRTB01000208">
    <property type="protein sequence ID" value="HHE04968.1"/>
    <property type="molecule type" value="Genomic_DNA"/>
</dbReference>
<dbReference type="InterPro" id="IPR006638">
    <property type="entry name" value="Elp3/MiaA/NifB-like_rSAM"/>
</dbReference>
<dbReference type="InterPro" id="IPR023404">
    <property type="entry name" value="rSAM_horseshoe"/>
</dbReference>
<feature type="domain" description="MTTase N-terminal" evidence="14">
    <location>
        <begin position="6"/>
        <end position="119"/>
    </location>
</feature>
<dbReference type="PANTHER" id="PTHR43020:SF2">
    <property type="entry name" value="MITOCHONDRIAL TRNA METHYLTHIOTRANSFERASE CDK5RAP1"/>
    <property type="match status" value="1"/>
</dbReference>
<accession>A0A7C5H975</accession>
<proteinExistence type="predicted"/>
<dbReference type="Gene3D" id="3.80.30.20">
    <property type="entry name" value="tm_1862 like domain"/>
    <property type="match status" value="1"/>
</dbReference>
<dbReference type="PROSITE" id="PS50926">
    <property type="entry name" value="TRAM"/>
    <property type="match status" value="1"/>
</dbReference>
<dbReference type="NCBIfam" id="TIGR01574">
    <property type="entry name" value="miaB-methiolase"/>
    <property type="match status" value="1"/>
</dbReference>
<dbReference type="PROSITE" id="PS01278">
    <property type="entry name" value="MTTASE_RADICAL"/>
    <property type="match status" value="1"/>
</dbReference>
<dbReference type="SFLD" id="SFLDG01082">
    <property type="entry name" value="B12-binding_domain_containing"/>
    <property type="match status" value="1"/>
</dbReference>
<evidence type="ECO:0000256" key="6">
    <source>
        <dbReference type="ARBA" id="ARBA00022723"/>
    </source>
</evidence>
<dbReference type="InterPro" id="IPR013848">
    <property type="entry name" value="Methylthiotransferase_N"/>
</dbReference>